<evidence type="ECO:0000256" key="3">
    <source>
        <dbReference type="ARBA" id="ARBA00022723"/>
    </source>
</evidence>
<keyword evidence="10 11" id="KW-0539">Nucleus</keyword>
<keyword evidence="13" id="KW-1185">Reference proteome</keyword>
<dbReference type="EMBL" id="AP006501">
    <property type="protein sequence ID" value="BAM83005.1"/>
    <property type="molecule type" value="Genomic_DNA"/>
</dbReference>
<dbReference type="Gene3D" id="3.40.50.410">
    <property type="entry name" value="von Willebrand factor, type A domain"/>
    <property type="match status" value="1"/>
</dbReference>
<reference evidence="12 13" key="1">
    <citation type="journal article" date="2004" name="Nature">
        <title>Genome sequence of the ultrasmall unicellular red alga Cyanidioschyzon merolae 10D.</title>
        <authorList>
            <person name="Matsuzaki M."/>
            <person name="Misumi O."/>
            <person name="Shin-i T."/>
            <person name="Maruyama S."/>
            <person name="Takahara M."/>
            <person name="Miyagishima S."/>
            <person name="Mori T."/>
            <person name="Nishida K."/>
            <person name="Yagisawa F."/>
            <person name="Nishida K."/>
            <person name="Yoshida Y."/>
            <person name="Nishimura Y."/>
            <person name="Nakao S."/>
            <person name="Kobayashi T."/>
            <person name="Momoyama Y."/>
            <person name="Higashiyama T."/>
            <person name="Minoda A."/>
            <person name="Sano M."/>
            <person name="Nomoto H."/>
            <person name="Oishi K."/>
            <person name="Hayashi H."/>
            <person name="Ohta F."/>
            <person name="Nishizaka S."/>
            <person name="Haga S."/>
            <person name="Miura S."/>
            <person name="Morishita T."/>
            <person name="Kabeya Y."/>
            <person name="Terasawa K."/>
            <person name="Suzuki Y."/>
            <person name="Ishii Y."/>
            <person name="Asakawa S."/>
            <person name="Takano H."/>
            <person name="Ohta N."/>
            <person name="Kuroiwa H."/>
            <person name="Tanaka K."/>
            <person name="Shimizu N."/>
            <person name="Sugano S."/>
            <person name="Sato N."/>
            <person name="Nozaki H."/>
            <person name="Ogasawara N."/>
            <person name="Kohara Y."/>
            <person name="Kuroiwa T."/>
        </authorList>
    </citation>
    <scope>NUCLEOTIDE SEQUENCE [LARGE SCALE GENOMIC DNA]</scope>
    <source>
        <strain evidence="12 13">10D</strain>
    </source>
</reference>
<evidence type="ECO:0000256" key="9">
    <source>
        <dbReference type="ARBA" id="ARBA00023204"/>
    </source>
</evidence>
<evidence type="ECO:0000256" key="10">
    <source>
        <dbReference type="ARBA" id="ARBA00023242"/>
    </source>
</evidence>
<protein>
    <submittedName>
        <fullName evidence="12">Similar to TFIIH subunit TFB4</fullName>
    </submittedName>
</protein>
<comment type="subcellular location">
    <subcellularLocation>
        <location evidence="1 11">Nucleus</location>
    </subcellularLocation>
</comment>
<dbReference type="GO" id="GO:0005675">
    <property type="term" value="C:transcription factor TFIIH holo complex"/>
    <property type="evidence" value="ECO:0007669"/>
    <property type="project" value="UniProtKB-UniRule"/>
</dbReference>
<gene>
    <name evidence="12" type="ORF">CYME_CMS452C</name>
</gene>
<dbReference type="InterPro" id="IPR036465">
    <property type="entry name" value="vWFA_dom_sf"/>
</dbReference>
<dbReference type="RefSeq" id="XP_005539041.1">
    <property type="nucleotide sequence ID" value="XM_005538984.1"/>
</dbReference>
<dbReference type="GeneID" id="16997503"/>
<accession>M1V7E1</accession>
<dbReference type="PANTHER" id="PTHR12831:SF0">
    <property type="entry name" value="GENERAL TRANSCRIPTION FACTOR IIH SUBUNIT 3"/>
    <property type="match status" value="1"/>
</dbReference>
<dbReference type="eggNOG" id="KOG2487">
    <property type="taxonomic scope" value="Eukaryota"/>
</dbReference>
<dbReference type="InterPro" id="IPR004600">
    <property type="entry name" value="TFIIH_Tfb4/GTF2H3"/>
</dbReference>
<dbReference type="Proteomes" id="UP000007014">
    <property type="component" value="Chromosome 19"/>
</dbReference>
<organism evidence="12 13">
    <name type="scientific">Cyanidioschyzon merolae (strain NIES-3377 / 10D)</name>
    <name type="common">Unicellular red alga</name>
    <dbReference type="NCBI Taxonomy" id="280699"/>
    <lineage>
        <taxon>Eukaryota</taxon>
        <taxon>Rhodophyta</taxon>
        <taxon>Bangiophyceae</taxon>
        <taxon>Cyanidiales</taxon>
        <taxon>Cyanidiaceae</taxon>
        <taxon>Cyanidioschyzon</taxon>
    </lineage>
</organism>
<dbReference type="KEGG" id="cme:CYME_CMS452C"/>
<evidence type="ECO:0000256" key="5">
    <source>
        <dbReference type="ARBA" id="ARBA00022771"/>
    </source>
</evidence>
<dbReference type="HOGENOM" id="CLU_691453_0_0_1"/>
<dbReference type="Gramene" id="CMS452CT">
    <property type="protein sequence ID" value="CMS452CT"/>
    <property type="gene ID" value="CMS452C"/>
</dbReference>
<evidence type="ECO:0000256" key="4">
    <source>
        <dbReference type="ARBA" id="ARBA00022763"/>
    </source>
</evidence>
<keyword evidence="8 11" id="KW-0804">Transcription</keyword>
<keyword evidence="4 11" id="KW-0227">DNA damage</keyword>
<evidence type="ECO:0000313" key="13">
    <source>
        <dbReference type="Proteomes" id="UP000007014"/>
    </source>
</evidence>
<dbReference type="OrthoDB" id="3119at2759"/>
<comment type="similarity">
    <text evidence="2 11">Belongs to the TFB4 family.</text>
</comment>
<reference evidence="12 13" key="2">
    <citation type="journal article" date="2007" name="BMC Biol.">
        <title>A 100%-complete sequence reveals unusually simple genomic features in the hot-spring red alga Cyanidioschyzon merolae.</title>
        <authorList>
            <person name="Nozaki H."/>
            <person name="Takano H."/>
            <person name="Misumi O."/>
            <person name="Terasawa K."/>
            <person name="Matsuzaki M."/>
            <person name="Maruyama S."/>
            <person name="Nishida K."/>
            <person name="Yagisawa F."/>
            <person name="Yoshida Y."/>
            <person name="Fujiwara T."/>
            <person name="Takio S."/>
            <person name="Tamura K."/>
            <person name="Chung S.J."/>
            <person name="Nakamura S."/>
            <person name="Kuroiwa H."/>
            <person name="Tanaka K."/>
            <person name="Sato N."/>
            <person name="Kuroiwa T."/>
        </authorList>
    </citation>
    <scope>NUCLEOTIDE SEQUENCE [LARGE SCALE GENOMIC DNA]</scope>
    <source>
        <strain evidence="12 13">10D</strain>
    </source>
</reference>
<evidence type="ECO:0000256" key="8">
    <source>
        <dbReference type="ARBA" id="ARBA00023163"/>
    </source>
</evidence>
<evidence type="ECO:0000256" key="6">
    <source>
        <dbReference type="ARBA" id="ARBA00022833"/>
    </source>
</evidence>
<proteinExistence type="inferred from homology"/>
<evidence type="ECO:0000256" key="1">
    <source>
        <dbReference type="ARBA" id="ARBA00004123"/>
    </source>
</evidence>
<dbReference type="GO" id="GO:0008270">
    <property type="term" value="F:zinc ion binding"/>
    <property type="evidence" value="ECO:0007669"/>
    <property type="project" value="UniProtKB-KW"/>
</dbReference>
<keyword evidence="3 11" id="KW-0479">Metal-binding</keyword>
<keyword evidence="9 11" id="KW-0234">DNA repair</keyword>
<dbReference type="GO" id="GO:0006289">
    <property type="term" value="P:nucleotide-excision repair"/>
    <property type="evidence" value="ECO:0007669"/>
    <property type="project" value="UniProtKB-UniRule"/>
</dbReference>
<evidence type="ECO:0000256" key="2">
    <source>
        <dbReference type="ARBA" id="ARBA00005273"/>
    </source>
</evidence>
<dbReference type="PANTHER" id="PTHR12831">
    <property type="entry name" value="TRANSCRIPTION INITIATION FACTOR IIH TFIIH , POLYPEPTIDE 3-RELATED"/>
    <property type="match status" value="1"/>
</dbReference>
<keyword evidence="7 11" id="KW-0805">Transcription regulation</keyword>
<evidence type="ECO:0000256" key="7">
    <source>
        <dbReference type="ARBA" id="ARBA00023015"/>
    </source>
</evidence>
<dbReference type="AlphaFoldDB" id="M1V7E1"/>
<dbReference type="GO" id="GO:0000439">
    <property type="term" value="C:transcription factor TFIIH core complex"/>
    <property type="evidence" value="ECO:0007669"/>
    <property type="project" value="UniProtKB-UniRule"/>
</dbReference>
<evidence type="ECO:0000313" key="12">
    <source>
        <dbReference type="EMBL" id="BAM83005.1"/>
    </source>
</evidence>
<dbReference type="GO" id="GO:0006355">
    <property type="term" value="P:regulation of DNA-templated transcription"/>
    <property type="evidence" value="ECO:0007669"/>
    <property type="project" value="InterPro"/>
</dbReference>
<name>M1V7E1_CYAM1</name>
<dbReference type="STRING" id="280699.M1V7E1"/>
<sequence length="399" mass="43201">MTQRTGDDVFLDAAGEPELLVVLLDCNLAAWARAGSAAFPGAVKACFALVRLLAVARPLLQVAWLGFRERAHTRWLKPVQPLATDDFAYLHSLQEVTDEETSLQGLYALPQLGKALREFACMKLSEAVSVEGAAAEDAAPGEPLLQTKQSSAANTEQPAQVVAVEADQLDSQQVAASSADVLVYPSNVSVALLETICSLHARGWFPERKPSFGYAVGDPLRSESSQDPEQLSPRARLVVISAPGPFDVAESVPLWNAAFCAQQHQLLVDVVRIEATSEPGTKPQARAALQQLAYATQGIYLECRCACAKLFTHLATYIVPNRLERRYLTRRIPELGSYASGTERCGVVESVDLRATCFQSGKLVHMGYVCSRCLSVYSTPQAACIVCDARLDAAEHPEK</sequence>
<evidence type="ECO:0000256" key="11">
    <source>
        <dbReference type="RuleBase" id="RU368090"/>
    </source>
</evidence>
<dbReference type="Pfam" id="PF03850">
    <property type="entry name" value="Tfb4"/>
    <property type="match status" value="1"/>
</dbReference>
<keyword evidence="5 11" id="KW-0863">Zinc-finger</keyword>
<keyword evidence="6 11" id="KW-0862">Zinc</keyword>